<name>A0A212J3C4_9DELT</name>
<dbReference type="GO" id="GO:0009279">
    <property type="term" value="C:cell outer membrane"/>
    <property type="evidence" value="ECO:0007669"/>
    <property type="project" value="TreeGrafter"/>
</dbReference>
<evidence type="ECO:0000313" key="3">
    <source>
        <dbReference type="EMBL" id="SBV93962.1"/>
    </source>
</evidence>
<organism evidence="3">
    <name type="scientific">uncultured delta proteobacterium</name>
    <dbReference type="NCBI Taxonomy" id="34034"/>
    <lineage>
        <taxon>Bacteria</taxon>
        <taxon>Deltaproteobacteria</taxon>
        <taxon>environmental samples</taxon>
    </lineage>
</organism>
<reference evidence="3" key="1">
    <citation type="submission" date="2016-04" db="EMBL/GenBank/DDBJ databases">
        <authorList>
            <person name="Evans L.H."/>
            <person name="Alamgir A."/>
            <person name="Owens N."/>
            <person name="Weber N.D."/>
            <person name="Virtaneva K."/>
            <person name="Barbian K."/>
            <person name="Babar A."/>
            <person name="Rosenke K."/>
        </authorList>
    </citation>
    <scope>NUCLEOTIDE SEQUENCE</scope>
    <source>
        <strain evidence="3">86</strain>
    </source>
</reference>
<feature type="domain" description="Organic solvent tolerance-like N-terminal" evidence="2">
    <location>
        <begin position="69"/>
        <end position="188"/>
    </location>
</feature>
<dbReference type="EMBL" id="FLUQ01000001">
    <property type="protein sequence ID" value="SBV93962.1"/>
    <property type="molecule type" value="Genomic_DNA"/>
</dbReference>
<dbReference type="Pfam" id="PF03968">
    <property type="entry name" value="LptD_N"/>
    <property type="match status" value="1"/>
</dbReference>
<proteinExistence type="predicted"/>
<dbReference type="GO" id="GO:0017089">
    <property type="term" value="F:glycolipid transfer activity"/>
    <property type="evidence" value="ECO:0007669"/>
    <property type="project" value="TreeGrafter"/>
</dbReference>
<protein>
    <submittedName>
        <fullName evidence="3">OstA-like protein (Modular protein)</fullName>
    </submittedName>
</protein>
<dbReference type="GO" id="GO:0015920">
    <property type="term" value="P:lipopolysaccharide transport"/>
    <property type="evidence" value="ECO:0007669"/>
    <property type="project" value="TreeGrafter"/>
</dbReference>
<keyword evidence="1" id="KW-0732">Signal</keyword>
<accession>A0A212J3C4</accession>
<evidence type="ECO:0000256" key="1">
    <source>
        <dbReference type="ARBA" id="ARBA00022729"/>
    </source>
</evidence>
<dbReference type="PANTHER" id="PTHR36504:SF1">
    <property type="entry name" value="LIPOPOLYSACCHARIDE EXPORT SYSTEM PROTEIN LPTA"/>
    <property type="match status" value="1"/>
</dbReference>
<dbReference type="InterPro" id="IPR005653">
    <property type="entry name" value="OstA-like_N"/>
</dbReference>
<evidence type="ECO:0000259" key="2">
    <source>
        <dbReference type="Pfam" id="PF03968"/>
    </source>
</evidence>
<dbReference type="AlphaFoldDB" id="A0A212J3C4"/>
<dbReference type="Gene3D" id="2.60.450.10">
    <property type="entry name" value="Lipopolysaccharide (LPS) transport protein A like domain"/>
    <property type="match status" value="1"/>
</dbReference>
<gene>
    <name evidence="3" type="ORF">KL86DPRO_10621</name>
</gene>
<dbReference type="GO" id="GO:0030288">
    <property type="term" value="C:outer membrane-bounded periplasmic space"/>
    <property type="evidence" value="ECO:0007669"/>
    <property type="project" value="TreeGrafter"/>
</dbReference>
<dbReference type="InterPro" id="IPR052037">
    <property type="entry name" value="LPS_export_LptA"/>
</dbReference>
<dbReference type="PANTHER" id="PTHR36504">
    <property type="entry name" value="LIPOPOLYSACCHARIDE EXPORT SYSTEM PROTEIN LPTA"/>
    <property type="match status" value="1"/>
</dbReference>
<sequence length="221" mass="23214">MSMRMDCNAHYATPSQRYAGKIIGIAVVVCLFALAPLAGVIAAPAAAPASSATGAPGAPGAPKGNSTRIVSEKMTYDSNKNQVVFEGNVHVTRPTMEIWSDILTVVMDDSGKKTASSNSSSLGVNGGKVDKIIAERNVRIKQENKNGTCGKATYFVNAGKITMEQNPVLVDGDNRIRGKIINYYTESGKSEVLGNVDVQFTTDDNKGPSLPGFGAGEKASQ</sequence>